<evidence type="ECO:0000313" key="2">
    <source>
        <dbReference type="EMBL" id="GGF35348.1"/>
    </source>
</evidence>
<keyword evidence="3" id="KW-1185">Reference proteome</keyword>
<accession>A0A8J2YX73</accession>
<reference evidence="2" key="2">
    <citation type="submission" date="2020-09" db="EMBL/GenBank/DDBJ databases">
        <authorList>
            <person name="Sun Q."/>
            <person name="Zhou Y."/>
        </authorList>
    </citation>
    <scope>NUCLEOTIDE SEQUENCE</scope>
    <source>
        <strain evidence="2">CGMCC 1.15725</strain>
    </source>
</reference>
<gene>
    <name evidence="2" type="ORF">GCM10011611_47080</name>
</gene>
<reference evidence="2" key="1">
    <citation type="journal article" date="2014" name="Int. J. Syst. Evol. Microbiol.">
        <title>Complete genome sequence of Corynebacterium casei LMG S-19264T (=DSM 44701T), isolated from a smear-ripened cheese.</title>
        <authorList>
            <consortium name="US DOE Joint Genome Institute (JGI-PGF)"/>
            <person name="Walter F."/>
            <person name="Albersmeier A."/>
            <person name="Kalinowski J."/>
            <person name="Ruckert C."/>
        </authorList>
    </citation>
    <scope>NUCLEOTIDE SEQUENCE</scope>
    <source>
        <strain evidence="2">CGMCC 1.15725</strain>
    </source>
</reference>
<evidence type="ECO:0000259" key="1">
    <source>
        <dbReference type="Pfam" id="PF10090"/>
    </source>
</evidence>
<dbReference type="Proteomes" id="UP000646365">
    <property type="component" value="Unassembled WGS sequence"/>
</dbReference>
<comment type="caution">
    <text evidence="2">The sequence shown here is derived from an EMBL/GenBank/DDBJ whole genome shotgun (WGS) entry which is preliminary data.</text>
</comment>
<proteinExistence type="predicted"/>
<dbReference type="EMBL" id="BMJQ01000013">
    <property type="protein sequence ID" value="GGF35348.1"/>
    <property type="molecule type" value="Genomic_DNA"/>
</dbReference>
<dbReference type="Gene3D" id="1.10.287.130">
    <property type="match status" value="1"/>
</dbReference>
<organism evidence="2 3">
    <name type="scientific">Aliidongia dinghuensis</name>
    <dbReference type="NCBI Taxonomy" id="1867774"/>
    <lineage>
        <taxon>Bacteria</taxon>
        <taxon>Pseudomonadati</taxon>
        <taxon>Pseudomonadota</taxon>
        <taxon>Alphaproteobacteria</taxon>
        <taxon>Rhodospirillales</taxon>
        <taxon>Dongiaceae</taxon>
        <taxon>Aliidongia</taxon>
    </lineage>
</organism>
<evidence type="ECO:0000313" key="3">
    <source>
        <dbReference type="Proteomes" id="UP000646365"/>
    </source>
</evidence>
<name>A0A8J2YX73_9PROT</name>
<sequence>MGADDMSGWQIDLRIAELLAARLCHELVSPVGAINNGVELLADDPEFAADAAALIAQSAGQATRRLQFYRIAYGSTMPIAGDSARKATLDLFEESKITCVWPEPFERDVSSKLICNLFLVAAEALPRGGTLRLGTRPAGGIELVAAGESARLPAHLPDALVGTPAADAIDTRSVQAAFTASLARRAGLLPSIETPASGEIVFALASGN</sequence>
<feature type="domain" description="Histidine phosphotransferase ChpT C-terminal" evidence="1">
    <location>
        <begin position="83"/>
        <end position="192"/>
    </location>
</feature>
<dbReference type="InterPro" id="IPR036890">
    <property type="entry name" value="HATPase_C_sf"/>
</dbReference>
<dbReference type="Pfam" id="PF10090">
    <property type="entry name" value="HPTransfase"/>
    <property type="match status" value="1"/>
</dbReference>
<dbReference type="InterPro" id="IPR018762">
    <property type="entry name" value="ChpT_C"/>
</dbReference>
<dbReference type="AlphaFoldDB" id="A0A8J2YX73"/>
<protein>
    <submittedName>
        <fullName evidence="2">Histidine phosphotransferase</fullName>
    </submittedName>
</protein>
<dbReference type="Gene3D" id="3.30.565.10">
    <property type="entry name" value="Histidine kinase-like ATPase, C-terminal domain"/>
    <property type="match status" value="1"/>
</dbReference>